<dbReference type="SUPFAM" id="SSF48576">
    <property type="entry name" value="Terpenoid synthases"/>
    <property type="match status" value="1"/>
</dbReference>
<dbReference type="InterPro" id="IPR034686">
    <property type="entry name" value="Terpene_cyclase-like_2"/>
</dbReference>
<sequence length="393" mass="45242">MGQNTIAAPVITIYLPDVICPFPWKLHERFEDVERNMISWAADVFGDYPTVRHRLKHLQRSKFMMWLCMLYPQKSPSELQSWGRFTTAFTLFDDASELARLDGQPNDSWWADPVPLLREGLDLLQVRRGKDTELVNSSRLPLIITKTINAIAQMCGAATLEGREDLLQCIGEVMDGIIIEGEINASAKAEELDLTAYLNLRQKTYGQQIYAAGAVDDTRRRFDNAKELRDPRLKELRRFTILHMALANDLYSFRKEYMENYDRIESMVNLVAILHRDMTWQQAIDRCVELIYDAERRYISIRDAWLEEGDPSGVVRDVSRRLEFLIAGNLQFMKVTPRYHGSYFTGEFHGGMVICDPADRHTYHPDIPVLGLAESANAASQREKSLEPHIPKE</sequence>
<protein>
    <recommendedName>
        <fullName evidence="4">Terpene synthase</fullName>
        <ecNumber evidence="4">4.2.3.-</ecNumber>
    </recommendedName>
</protein>
<accession>A0A1S9RVL5</accession>
<dbReference type="GO" id="GO:0046872">
    <property type="term" value="F:metal ion binding"/>
    <property type="evidence" value="ECO:0007669"/>
    <property type="project" value="UniProtKB-KW"/>
</dbReference>
<name>A0A1S9RVL5_PENBI</name>
<dbReference type="AlphaFoldDB" id="A0A1S9RVL5"/>
<organism evidence="5 6">
    <name type="scientific">Penicillium brasilianum</name>
    <dbReference type="NCBI Taxonomy" id="104259"/>
    <lineage>
        <taxon>Eukaryota</taxon>
        <taxon>Fungi</taxon>
        <taxon>Dikarya</taxon>
        <taxon>Ascomycota</taxon>
        <taxon>Pezizomycotina</taxon>
        <taxon>Eurotiomycetes</taxon>
        <taxon>Eurotiomycetidae</taxon>
        <taxon>Eurotiales</taxon>
        <taxon>Aspergillaceae</taxon>
        <taxon>Penicillium</taxon>
    </lineage>
</organism>
<dbReference type="Pfam" id="PF19086">
    <property type="entry name" value="Terpene_syn_C_2"/>
    <property type="match status" value="1"/>
</dbReference>
<evidence type="ECO:0000256" key="2">
    <source>
        <dbReference type="ARBA" id="ARBA00006333"/>
    </source>
</evidence>
<evidence type="ECO:0000256" key="3">
    <source>
        <dbReference type="ARBA" id="ARBA00022842"/>
    </source>
</evidence>
<evidence type="ECO:0000256" key="4">
    <source>
        <dbReference type="RuleBase" id="RU366034"/>
    </source>
</evidence>
<evidence type="ECO:0000313" key="6">
    <source>
        <dbReference type="Proteomes" id="UP000190744"/>
    </source>
</evidence>
<dbReference type="GO" id="GO:0008299">
    <property type="term" value="P:isoprenoid biosynthetic process"/>
    <property type="evidence" value="ECO:0007669"/>
    <property type="project" value="UniProtKB-ARBA"/>
</dbReference>
<comment type="similarity">
    <text evidence="2 4">Belongs to the terpene synthase family.</text>
</comment>
<keyword evidence="4" id="KW-0456">Lyase</keyword>
<dbReference type="PANTHER" id="PTHR35201:SF4">
    <property type="entry name" value="BETA-PINACENE SYNTHASE-RELATED"/>
    <property type="match status" value="1"/>
</dbReference>
<evidence type="ECO:0000313" key="5">
    <source>
        <dbReference type="EMBL" id="OOQ89569.1"/>
    </source>
</evidence>
<dbReference type="PANTHER" id="PTHR35201">
    <property type="entry name" value="TERPENE SYNTHASE"/>
    <property type="match status" value="1"/>
</dbReference>
<dbReference type="EC" id="4.2.3.-" evidence="4"/>
<proteinExistence type="inferred from homology"/>
<gene>
    <name evidence="5" type="ORF">PEBR_07790</name>
</gene>
<keyword evidence="4" id="KW-0479">Metal-binding</keyword>
<comment type="caution">
    <text evidence="5">The sequence shown here is derived from an EMBL/GenBank/DDBJ whole genome shotgun (WGS) entry which is preliminary data.</text>
</comment>
<dbReference type="Gene3D" id="1.10.600.10">
    <property type="entry name" value="Farnesyl Diphosphate Synthase"/>
    <property type="match status" value="1"/>
</dbReference>
<comment type="cofactor">
    <cofactor evidence="1 4">
        <name>Mg(2+)</name>
        <dbReference type="ChEBI" id="CHEBI:18420"/>
    </cofactor>
</comment>
<evidence type="ECO:0000256" key="1">
    <source>
        <dbReference type="ARBA" id="ARBA00001946"/>
    </source>
</evidence>
<dbReference type="EMBL" id="LJBN01000106">
    <property type="protein sequence ID" value="OOQ89569.1"/>
    <property type="molecule type" value="Genomic_DNA"/>
</dbReference>
<reference evidence="6" key="1">
    <citation type="submission" date="2015-09" db="EMBL/GenBank/DDBJ databases">
        <authorList>
            <person name="Fill T.P."/>
            <person name="Baretta J.F."/>
            <person name="de Almeida L.G."/>
            <person name="Rocha M."/>
            <person name="de Souza D.H."/>
            <person name="Malavazi I."/>
            <person name="Cerdeira L.T."/>
            <person name="Hong H."/>
            <person name="Samborskyy M."/>
            <person name="de Vasconcelos A.T."/>
            <person name="Leadlay P."/>
            <person name="Rodrigues-Filho E."/>
        </authorList>
    </citation>
    <scope>NUCLEOTIDE SEQUENCE [LARGE SCALE GENOMIC DNA]</scope>
    <source>
        <strain evidence="6">LaBioMMi 136</strain>
    </source>
</reference>
<dbReference type="InterPro" id="IPR008949">
    <property type="entry name" value="Isoprenoid_synthase_dom_sf"/>
</dbReference>
<dbReference type="GO" id="GO:0010333">
    <property type="term" value="F:terpene synthase activity"/>
    <property type="evidence" value="ECO:0007669"/>
    <property type="project" value="InterPro"/>
</dbReference>
<keyword evidence="3 4" id="KW-0460">Magnesium</keyword>
<dbReference type="Proteomes" id="UP000190744">
    <property type="component" value="Unassembled WGS sequence"/>
</dbReference>